<evidence type="ECO:0000313" key="2">
    <source>
        <dbReference type="EMBL" id="MBD7912448.1"/>
    </source>
</evidence>
<dbReference type="RefSeq" id="WP_191769398.1">
    <property type="nucleotide sequence ID" value="NZ_JACSRA010000024.1"/>
</dbReference>
<dbReference type="SUPFAM" id="SSF52540">
    <property type="entry name" value="P-loop containing nucleoside triphosphate hydrolases"/>
    <property type="match status" value="1"/>
</dbReference>
<sequence>MKNGELQRVNSYKCSKCRDSGWILIKEDGREVARSCECREKEKLNLQWKKAGINLEKSAQTFGNFKEWNQVIKKAKSISIAYANNFQKNQHLRQNSILLCGQVGSGKTHLAIALAINLINRNHKTVYMPYRDVVTKIKQNIINDSVYKKLIYKYARCEVLVIDDLYKGKISETDVNIMFEIINYRYLNYLPIIISSEFTIEKLLAFDEAIGSRIYEMCKDYLVEIPEDKNINYRLKA</sequence>
<keyword evidence="3" id="KW-1185">Reference proteome</keyword>
<gene>
    <name evidence="2" type="ORF">H9661_13875</name>
</gene>
<evidence type="ECO:0000313" key="3">
    <source>
        <dbReference type="Proteomes" id="UP000627781"/>
    </source>
</evidence>
<organism evidence="2 3">
    <name type="scientific">Clostridium cibarium</name>
    <dbReference type="NCBI Taxonomy" id="2762247"/>
    <lineage>
        <taxon>Bacteria</taxon>
        <taxon>Bacillati</taxon>
        <taxon>Bacillota</taxon>
        <taxon>Clostridia</taxon>
        <taxon>Eubacteriales</taxon>
        <taxon>Clostridiaceae</taxon>
        <taxon>Clostridium</taxon>
    </lineage>
</organism>
<reference evidence="2 3" key="1">
    <citation type="submission" date="2020-08" db="EMBL/GenBank/DDBJ databases">
        <title>A Genomic Blueprint of the Chicken Gut Microbiome.</title>
        <authorList>
            <person name="Gilroy R."/>
            <person name="Ravi A."/>
            <person name="Getino M."/>
            <person name="Pursley I."/>
            <person name="Horton D.L."/>
            <person name="Alikhan N.-F."/>
            <person name="Baker D."/>
            <person name="Gharbi K."/>
            <person name="Hall N."/>
            <person name="Watson M."/>
            <person name="Adriaenssens E.M."/>
            <person name="Foster-Nyarko E."/>
            <person name="Jarju S."/>
            <person name="Secka A."/>
            <person name="Antonio M."/>
            <person name="Oren A."/>
            <person name="Chaudhuri R."/>
            <person name="La Ragione R.M."/>
            <person name="Hildebrand F."/>
            <person name="Pallen M.J."/>
        </authorList>
    </citation>
    <scope>NUCLEOTIDE SEQUENCE [LARGE SCALE GENOMIC DNA]</scope>
    <source>
        <strain evidence="2 3">Sa3CVN1</strain>
    </source>
</reference>
<dbReference type="InterPro" id="IPR002611">
    <property type="entry name" value="IstB_ATP-bd"/>
</dbReference>
<evidence type="ECO:0000259" key="1">
    <source>
        <dbReference type="Pfam" id="PF01695"/>
    </source>
</evidence>
<dbReference type="EMBL" id="JACSRA010000024">
    <property type="protein sequence ID" value="MBD7912448.1"/>
    <property type="molecule type" value="Genomic_DNA"/>
</dbReference>
<protein>
    <submittedName>
        <fullName evidence="2">ATP-binding protein</fullName>
    </submittedName>
</protein>
<dbReference type="Gene3D" id="3.40.50.300">
    <property type="entry name" value="P-loop containing nucleotide triphosphate hydrolases"/>
    <property type="match status" value="1"/>
</dbReference>
<proteinExistence type="predicted"/>
<dbReference type="Pfam" id="PF01695">
    <property type="entry name" value="IstB_IS21"/>
    <property type="match status" value="1"/>
</dbReference>
<dbReference type="CDD" id="cd00009">
    <property type="entry name" value="AAA"/>
    <property type="match status" value="1"/>
</dbReference>
<accession>A0ABR8PW77</accession>
<keyword evidence="2" id="KW-0547">Nucleotide-binding</keyword>
<feature type="domain" description="IstB-like ATP-binding" evidence="1">
    <location>
        <begin position="94"/>
        <end position="202"/>
    </location>
</feature>
<dbReference type="InterPro" id="IPR027417">
    <property type="entry name" value="P-loop_NTPase"/>
</dbReference>
<keyword evidence="2" id="KW-0067">ATP-binding</keyword>
<dbReference type="GO" id="GO:0005524">
    <property type="term" value="F:ATP binding"/>
    <property type="evidence" value="ECO:0007669"/>
    <property type="project" value="UniProtKB-KW"/>
</dbReference>
<dbReference type="PANTHER" id="PTHR30050:SF10">
    <property type="entry name" value="PHAGE-LIKE ELEMENT PBSX PROTEIN XKDC"/>
    <property type="match status" value="1"/>
</dbReference>
<name>A0ABR8PW77_9CLOT</name>
<dbReference type="Proteomes" id="UP000627781">
    <property type="component" value="Unassembled WGS sequence"/>
</dbReference>
<dbReference type="PANTHER" id="PTHR30050">
    <property type="entry name" value="CHROMOSOMAL REPLICATION INITIATOR PROTEIN DNAA"/>
    <property type="match status" value="1"/>
</dbReference>
<comment type="caution">
    <text evidence="2">The sequence shown here is derived from an EMBL/GenBank/DDBJ whole genome shotgun (WGS) entry which is preliminary data.</text>
</comment>